<keyword evidence="1" id="KW-0812">Transmembrane</keyword>
<name>A0ABR1ERE8_NECAM</name>
<keyword evidence="3" id="KW-1185">Reference proteome</keyword>
<gene>
    <name evidence="2" type="primary">Necator_chrX.g25396</name>
    <name evidence="2" type="ORF">RB195_025230</name>
</gene>
<protein>
    <submittedName>
        <fullName evidence="2">Uncharacterized protein</fullName>
    </submittedName>
</protein>
<comment type="caution">
    <text evidence="2">The sequence shown here is derived from an EMBL/GenBank/DDBJ whole genome shotgun (WGS) entry which is preliminary data.</text>
</comment>
<accession>A0ABR1ERE8</accession>
<feature type="transmembrane region" description="Helical" evidence="1">
    <location>
        <begin position="95"/>
        <end position="121"/>
    </location>
</feature>
<dbReference type="EMBL" id="JAVFWL010000006">
    <property type="protein sequence ID" value="KAK6765205.1"/>
    <property type="molecule type" value="Genomic_DNA"/>
</dbReference>
<keyword evidence="1" id="KW-0472">Membrane</keyword>
<reference evidence="2 3" key="1">
    <citation type="submission" date="2023-08" db="EMBL/GenBank/DDBJ databases">
        <title>A Necator americanus chromosomal reference genome.</title>
        <authorList>
            <person name="Ilik V."/>
            <person name="Petrzelkova K.J."/>
            <person name="Pardy F."/>
            <person name="Fuh T."/>
            <person name="Niatou-Singa F.S."/>
            <person name="Gouil Q."/>
            <person name="Baker L."/>
            <person name="Ritchie M.E."/>
            <person name="Jex A.R."/>
            <person name="Gazzola D."/>
            <person name="Li H."/>
            <person name="Toshio Fujiwara R."/>
            <person name="Zhan B."/>
            <person name="Aroian R.V."/>
            <person name="Pafco B."/>
            <person name="Schwarz E.M."/>
        </authorList>
    </citation>
    <scope>NUCLEOTIDE SEQUENCE [LARGE SCALE GENOMIC DNA]</scope>
    <source>
        <strain evidence="2 3">Aroian</strain>
        <tissue evidence="2">Whole animal</tissue>
    </source>
</reference>
<evidence type="ECO:0000313" key="3">
    <source>
        <dbReference type="Proteomes" id="UP001303046"/>
    </source>
</evidence>
<proteinExistence type="predicted"/>
<evidence type="ECO:0000256" key="1">
    <source>
        <dbReference type="SAM" id="Phobius"/>
    </source>
</evidence>
<feature type="transmembrane region" description="Helical" evidence="1">
    <location>
        <begin position="73"/>
        <end position="89"/>
    </location>
</feature>
<keyword evidence="1" id="KW-1133">Transmembrane helix</keyword>
<dbReference type="Proteomes" id="UP001303046">
    <property type="component" value="Unassembled WGS sequence"/>
</dbReference>
<evidence type="ECO:0000313" key="2">
    <source>
        <dbReference type="EMBL" id="KAK6765205.1"/>
    </source>
</evidence>
<organism evidence="2 3">
    <name type="scientific">Necator americanus</name>
    <name type="common">Human hookworm</name>
    <dbReference type="NCBI Taxonomy" id="51031"/>
    <lineage>
        <taxon>Eukaryota</taxon>
        <taxon>Metazoa</taxon>
        <taxon>Ecdysozoa</taxon>
        <taxon>Nematoda</taxon>
        <taxon>Chromadorea</taxon>
        <taxon>Rhabditida</taxon>
        <taxon>Rhabditina</taxon>
        <taxon>Rhabditomorpha</taxon>
        <taxon>Strongyloidea</taxon>
        <taxon>Ancylostomatidae</taxon>
        <taxon>Bunostominae</taxon>
        <taxon>Necator</taxon>
    </lineage>
</organism>
<sequence length="326" mass="36856">MFSSGVKEIAECVLCGDGILSSIETEKYARAGAVKRTLVHFIAKEKINNIACNIRVLDCCGCAERSCERRQPLLMFPAVTHSLVYPVVITRGPSFPLWLLFLLIPLLLICLLSLCLIPFLVMRQRRKAAKTEAFEKSRGIGVETEKTVVKDTGVGCKNVHLDNGAFYRVRPAVAVEDQEPITRTTEVFAKEQRRVCVTPEEDSFRTAFNGVRERARSTEADAISAANFHDHAVSTDSSSYRNYAYQRDIGGVAPVEGFDRVETRERRYCLSDDENYELVEKDVKRTHTSRFLQESRQINDDDHSSVGERYREEDVHHAVYSQSVPV</sequence>